<keyword evidence="1" id="KW-0805">Transcription regulation</keyword>
<name>A0A3R8PB09_9PSEU</name>
<dbReference type="PROSITE" id="PS50932">
    <property type="entry name" value="HTH_LACI_2"/>
    <property type="match status" value="1"/>
</dbReference>
<dbReference type="EMBL" id="RSAA01000001">
    <property type="protein sequence ID" value="RRO20413.1"/>
    <property type="molecule type" value="Genomic_DNA"/>
</dbReference>
<evidence type="ECO:0000259" key="5">
    <source>
        <dbReference type="PROSITE" id="PS50932"/>
    </source>
</evidence>
<dbReference type="InterPro" id="IPR010982">
    <property type="entry name" value="Lambda_DNA-bd_dom_sf"/>
</dbReference>
<dbReference type="SUPFAM" id="SSF53822">
    <property type="entry name" value="Periplasmic binding protein-like I"/>
    <property type="match status" value="1"/>
</dbReference>
<dbReference type="GO" id="GO:0003700">
    <property type="term" value="F:DNA-binding transcription factor activity"/>
    <property type="evidence" value="ECO:0007669"/>
    <property type="project" value="TreeGrafter"/>
</dbReference>
<comment type="caution">
    <text evidence="6">The sequence shown here is derived from an EMBL/GenBank/DDBJ whole genome shotgun (WGS) entry which is preliminary data.</text>
</comment>
<dbReference type="GO" id="GO:0000976">
    <property type="term" value="F:transcription cis-regulatory region binding"/>
    <property type="evidence" value="ECO:0007669"/>
    <property type="project" value="TreeGrafter"/>
</dbReference>
<dbReference type="Proteomes" id="UP000274515">
    <property type="component" value="Unassembled WGS sequence"/>
</dbReference>
<evidence type="ECO:0000256" key="3">
    <source>
        <dbReference type="ARBA" id="ARBA00023163"/>
    </source>
</evidence>
<dbReference type="Gene3D" id="1.10.260.40">
    <property type="entry name" value="lambda repressor-like DNA-binding domains"/>
    <property type="match status" value="1"/>
</dbReference>
<keyword evidence="2" id="KW-0238">DNA-binding</keyword>
<dbReference type="InterPro" id="IPR046335">
    <property type="entry name" value="LacI/GalR-like_sensor"/>
</dbReference>
<keyword evidence="7" id="KW-1185">Reference proteome</keyword>
<evidence type="ECO:0000256" key="4">
    <source>
        <dbReference type="SAM" id="MobiDB-lite"/>
    </source>
</evidence>
<dbReference type="CDD" id="cd01392">
    <property type="entry name" value="HTH_LacI"/>
    <property type="match status" value="1"/>
</dbReference>
<evidence type="ECO:0000313" key="6">
    <source>
        <dbReference type="EMBL" id="RRO20413.1"/>
    </source>
</evidence>
<accession>A0A3R8PB09</accession>
<dbReference type="Pfam" id="PF13377">
    <property type="entry name" value="Peripla_BP_3"/>
    <property type="match status" value="1"/>
</dbReference>
<dbReference type="PANTHER" id="PTHR30146:SF155">
    <property type="entry name" value="ALANINE RACEMASE"/>
    <property type="match status" value="1"/>
</dbReference>
<dbReference type="AlphaFoldDB" id="A0A3R8PB09"/>
<sequence length="450" mass="48026">MLATRSGSCAFPVILRRSGRAGAYRALAPLSLQHTSGFTAVCAKRRPSRLFPRRAARGGGGSCACGPPQANSPHDPDVSGPAPRVEPRCDRRSTAAAQREAAVPPSRSRVVKRPTIIDIARAVGVSKAAVSYALNGRGGVSQETRERILEVATQLGWRASSAARALSSDRAATVGVVLARSPEVLRTEPFFMQFVAGLEQTLSAHGFSLQLALASDPVTELETYRRWWAERRVDGVLLTDLRVDDPRPALLRELRVPAVFFGTERPMAGIPVLWVDEHDIADSAVALLAGLGHRRIGHVQGPAQLRHTARREREVGRAAAETPGVGLVRDQGDYTEDGGVAATARLLDAADPPTPIIFDNDVMAVASVARAEELGVRVPADLSVLAWDDSMLCRVVRPAITAFSHDVGAAAARAGVMLLELIETGVADDARLQQRELIRRESTGAAPGFG</sequence>
<dbReference type="InterPro" id="IPR000843">
    <property type="entry name" value="HTH_LacI"/>
</dbReference>
<protein>
    <submittedName>
        <fullName evidence="6">LacI family transcriptional regulator</fullName>
    </submittedName>
</protein>
<evidence type="ECO:0000256" key="1">
    <source>
        <dbReference type="ARBA" id="ARBA00023015"/>
    </source>
</evidence>
<feature type="region of interest" description="Disordered" evidence="4">
    <location>
        <begin position="53"/>
        <end position="87"/>
    </location>
</feature>
<proteinExistence type="predicted"/>
<evidence type="ECO:0000256" key="2">
    <source>
        <dbReference type="ARBA" id="ARBA00023125"/>
    </source>
</evidence>
<gene>
    <name evidence="6" type="ORF">EIL87_00480</name>
</gene>
<dbReference type="PROSITE" id="PS00356">
    <property type="entry name" value="HTH_LACI_1"/>
    <property type="match status" value="1"/>
</dbReference>
<organism evidence="6 7">
    <name type="scientific">Saccharopolyspora rhizosphaerae</name>
    <dbReference type="NCBI Taxonomy" id="2492662"/>
    <lineage>
        <taxon>Bacteria</taxon>
        <taxon>Bacillati</taxon>
        <taxon>Actinomycetota</taxon>
        <taxon>Actinomycetes</taxon>
        <taxon>Pseudonocardiales</taxon>
        <taxon>Pseudonocardiaceae</taxon>
        <taxon>Saccharopolyspora</taxon>
    </lineage>
</organism>
<keyword evidence="3" id="KW-0804">Transcription</keyword>
<dbReference type="Pfam" id="PF00356">
    <property type="entry name" value="LacI"/>
    <property type="match status" value="1"/>
</dbReference>
<dbReference type="InterPro" id="IPR028082">
    <property type="entry name" value="Peripla_BP_I"/>
</dbReference>
<reference evidence="6 7" key="1">
    <citation type="submission" date="2018-11" db="EMBL/GenBank/DDBJ databases">
        <title>Saccharopolyspora rhizosphaerae sp. nov., an actinomycete isolated from rhizosphere soil in Thailand.</title>
        <authorList>
            <person name="Intra B."/>
            <person name="Euanorasetr J."/>
            <person name="Take A."/>
            <person name="Inahashi Y."/>
            <person name="Mori M."/>
            <person name="Panbangred W."/>
            <person name="Matsumoto A."/>
        </authorList>
    </citation>
    <scope>NUCLEOTIDE SEQUENCE [LARGE SCALE GENOMIC DNA]</scope>
    <source>
        <strain evidence="6 7">H219</strain>
    </source>
</reference>
<evidence type="ECO:0000313" key="7">
    <source>
        <dbReference type="Proteomes" id="UP000274515"/>
    </source>
</evidence>
<dbReference type="SUPFAM" id="SSF47413">
    <property type="entry name" value="lambda repressor-like DNA-binding domains"/>
    <property type="match status" value="1"/>
</dbReference>
<feature type="domain" description="HTH lacI-type" evidence="5">
    <location>
        <begin position="114"/>
        <end position="168"/>
    </location>
</feature>
<dbReference type="PANTHER" id="PTHR30146">
    <property type="entry name" value="LACI-RELATED TRANSCRIPTIONAL REPRESSOR"/>
    <property type="match status" value="1"/>
</dbReference>
<dbReference type="SMART" id="SM00354">
    <property type="entry name" value="HTH_LACI"/>
    <property type="match status" value="1"/>
</dbReference>
<dbReference type="Gene3D" id="3.40.50.2300">
    <property type="match status" value="2"/>
</dbReference>